<comment type="function">
    <text evidence="5">This is one of the proteins that binds to the 5S RNA in the ribosome where it forms part of the central protuberance.</text>
</comment>
<evidence type="ECO:0000256" key="4">
    <source>
        <dbReference type="ARBA" id="ARBA00023274"/>
    </source>
</evidence>
<keyword evidence="3 5" id="KW-0689">Ribosomal protein</keyword>
<feature type="domain" description="Large ribosomal subunit protein bL25 L25" evidence="6">
    <location>
        <begin position="3"/>
        <end position="89"/>
    </location>
</feature>
<dbReference type="NCBIfam" id="TIGR00731">
    <property type="entry name" value="bL25_bact_ctc"/>
    <property type="match status" value="1"/>
</dbReference>
<comment type="caution">
    <text evidence="8">The sequence shown here is derived from an EMBL/GenBank/DDBJ whole genome shotgun (WGS) entry which is preliminary data.</text>
</comment>
<evidence type="ECO:0000256" key="2">
    <source>
        <dbReference type="ARBA" id="ARBA00022884"/>
    </source>
</evidence>
<dbReference type="GO" id="GO:0006412">
    <property type="term" value="P:translation"/>
    <property type="evidence" value="ECO:0007669"/>
    <property type="project" value="UniProtKB-UniRule"/>
</dbReference>
<dbReference type="PANTHER" id="PTHR33284">
    <property type="entry name" value="RIBOSOMAL PROTEIN L25/GLN-TRNA SYNTHETASE, ANTI-CODON-BINDING DOMAIN-CONTAINING PROTEIN"/>
    <property type="match status" value="1"/>
</dbReference>
<feature type="domain" description="Large ribosomal subunit protein bL25 beta" evidence="7">
    <location>
        <begin position="98"/>
        <end position="181"/>
    </location>
</feature>
<dbReference type="InterPro" id="IPR001021">
    <property type="entry name" value="Ribosomal_bL25_long"/>
</dbReference>
<dbReference type="InterPro" id="IPR029751">
    <property type="entry name" value="Ribosomal_L25_dom"/>
</dbReference>
<dbReference type="SUPFAM" id="SSF50715">
    <property type="entry name" value="Ribosomal protein L25-like"/>
    <property type="match status" value="1"/>
</dbReference>
<dbReference type="CDD" id="cd00495">
    <property type="entry name" value="Ribosomal_L25_TL5_CTC"/>
    <property type="match status" value="1"/>
</dbReference>
<evidence type="ECO:0000313" key="9">
    <source>
        <dbReference type="Proteomes" id="UP000176339"/>
    </source>
</evidence>
<comment type="subunit">
    <text evidence="5">Part of the 50S ribosomal subunit; part of the 5S rRNA/L5/L18/L25 subcomplex. Contacts the 5S rRNA. Binds to the 5S rRNA independently of L5 and L18.</text>
</comment>
<reference evidence="8 9" key="1">
    <citation type="journal article" date="2016" name="Nat. Commun.">
        <title>Thousands of microbial genomes shed light on interconnected biogeochemical processes in an aquifer system.</title>
        <authorList>
            <person name="Anantharaman K."/>
            <person name="Brown C.T."/>
            <person name="Hug L.A."/>
            <person name="Sharon I."/>
            <person name="Castelle C.J."/>
            <person name="Probst A.J."/>
            <person name="Thomas B.C."/>
            <person name="Singh A."/>
            <person name="Wilkins M.J."/>
            <person name="Karaoz U."/>
            <person name="Brodie E.L."/>
            <person name="Williams K.H."/>
            <person name="Hubbard S.S."/>
            <person name="Banfield J.F."/>
        </authorList>
    </citation>
    <scope>NUCLEOTIDE SEQUENCE [LARGE SCALE GENOMIC DNA]</scope>
</reference>
<evidence type="ECO:0000313" key="8">
    <source>
        <dbReference type="EMBL" id="OGE84259.1"/>
    </source>
</evidence>
<keyword evidence="1 5" id="KW-0699">rRNA-binding</keyword>
<keyword evidence="4 5" id="KW-0687">Ribonucleoprotein</keyword>
<name>A0A1F5P2V7_9BACT</name>
<accession>A0A1F5P2V7</accession>
<dbReference type="EMBL" id="MFEN01000021">
    <property type="protein sequence ID" value="OGE84259.1"/>
    <property type="molecule type" value="Genomic_DNA"/>
</dbReference>
<dbReference type="AlphaFoldDB" id="A0A1F5P2V7"/>
<comment type="similarity">
    <text evidence="5">Belongs to the bacterial ribosomal protein bL25 family. CTC subfamily.</text>
</comment>
<dbReference type="GO" id="GO:0022625">
    <property type="term" value="C:cytosolic large ribosomal subunit"/>
    <property type="evidence" value="ECO:0007669"/>
    <property type="project" value="TreeGrafter"/>
</dbReference>
<dbReference type="InterPro" id="IPR011035">
    <property type="entry name" value="Ribosomal_bL25/Gln-tRNA_synth"/>
</dbReference>
<organism evidence="8 9">
    <name type="scientific">Candidatus Doudnabacteria bacterium RIFCSPHIGHO2_01_FULL_49_9</name>
    <dbReference type="NCBI Taxonomy" id="1817827"/>
    <lineage>
        <taxon>Bacteria</taxon>
        <taxon>Candidatus Doudnaibacteriota</taxon>
    </lineage>
</organism>
<dbReference type="InterPro" id="IPR020056">
    <property type="entry name" value="Rbsml_bL25/Gln-tRNA_synth_N"/>
</dbReference>
<keyword evidence="2 5" id="KW-0694">RNA-binding</keyword>
<dbReference type="GO" id="GO:0008097">
    <property type="term" value="F:5S rRNA binding"/>
    <property type="evidence" value="ECO:0007669"/>
    <property type="project" value="InterPro"/>
</dbReference>
<evidence type="ECO:0000256" key="5">
    <source>
        <dbReference type="HAMAP-Rule" id="MF_01334"/>
    </source>
</evidence>
<dbReference type="GO" id="GO:0003735">
    <property type="term" value="F:structural constituent of ribosome"/>
    <property type="evidence" value="ECO:0007669"/>
    <property type="project" value="InterPro"/>
</dbReference>
<dbReference type="PANTHER" id="PTHR33284:SF1">
    <property type="entry name" value="RIBOSOMAL PROTEIN L25_GLN-TRNA SYNTHETASE, ANTI-CODON-BINDING DOMAIN-CONTAINING PROTEIN"/>
    <property type="match status" value="1"/>
</dbReference>
<evidence type="ECO:0000256" key="1">
    <source>
        <dbReference type="ARBA" id="ARBA00022730"/>
    </source>
</evidence>
<dbReference type="Pfam" id="PF14693">
    <property type="entry name" value="Ribosomal_TL5_C"/>
    <property type="match status" value="1"/>
</dbReference>
<dbReference type="InterPro" id="IPR037121">
    <property type="entry name" value="Ribosomal_bL25_C"/>
</dbReference>
<evidence type="ECO:0000259" key="7">
    <source>
        <dbReference type="Pfam" id="PF14693"/>
    </source>
</evidence>
<dbReference type="Proteomes" id="UP000176339">
    <property type="component" value="Unassembled WGS sequence"/>
</dbReference>
<dbReference type="Gene3D" id="2.170.120.20">
    <property type="entry name" value="Ribosomal protein L25, beta domain"/>
    <property type="match status" value="1"/>
</dbReference>
<dbReference type="Gene3D" id="2.40.240.10">
    <property type="entry name" value="Ribosomal Protein L25, Chain P"/>
    <property type="match status" value="1"/>
</dbReference>
<proteinExistence type="inferred from homology"/>
<evidence type="ECO:0000256" key="3">
    <source>
        <dbReference type="ARBA" id="ARBA00022980"/>
    </source>
</evidence>
<protein>
    <recommendedName>
        <fullName evidence="5">Large ribosomal subunit protein bL25</fullName>
    </recommendedName>
    <alternativeName>
        <fullName evidence="5">General stress protein CTC</fullName>
    </alternativeName>
</protein>
<evidence type="ECO:0000259" key="6">
    <source>
        <dbReference type="Pfam" id="PF01386"/>
    </source>
</evidence>
<dbReference type="InterPro" id="IPR020057">
    <property type="entry name" value="Ribosomal_bL25_b-dom"/>
</dbReference>
<sequence>MDLQVQKRNELGSGKVVFLRGKGMIPAELYGHGVANIHLTVPVKDLAAAYKTAGESEIINLVVDGQKKPVIIHDIQFHPITQDFQSVDFYEVDMNAELELAIPFEFMGEAPAVKAFGGILTKAMDALEIVCLPANIPQHIVIDLSKLTELNQSIYVRDLAASDKYKIVTNPSTVIVSISEPVVEEVTPVAEVKIEDIKVEGEEKKAARDAAKVAAAPQAGGKEGKK</sequence>
<dbReference type="HAMAP" id="MF_01334">
    <property type="entry name" value="Ribosomal_bL25_CTC"/>
    <property type="match status" value="1"/>
</dbReference>
<dbReference type="InterPro" id="IPR020930">
    <property type="entry name" value="Ribosomal_uL5_bac-type"/>
</dbReference>
<dbReference type="Pfam" id="PF01386">
    <property type="entry name" value="Ribosomal_L25p"/>
    <property type="match status" value="1"/>
</dbReference>
<gene>
    <name evidence="5" type="primary">rplY</name>
    <name evidence="5" type="synonym">ctc</name>
    <name evidence="8" type="ORF">A2846_04710</name>
</gene>